<sequence>MDTQQQRLDSLEGLLDVMAVGNPTLQRALAESEQLGMSQPDPEATTNPQPTTDDHDVGL</sequence>
<proteinExistence type="predicted"/>
<keyword evidence="3" id="KW-1185">Reference proteome</keyword>
<organism evidence="2 3">
    <name type="scientific">Brassica carinata</name>
    <name type="common">Ethiopian mustard</name>
    <name type="synonym">Abyssinian cabbage</name>
    <dbReference type="NCBI Taxonomy" id="52824"/>
    <lineage>
        <taxon>Eukaryota</taxon>
        <taxon>Viridiplantae</taxon>
        <taxon>Streptophyta</taxon>
        <taxon>Embryophyta</taxon>
        <taxon>Tracheophyta</taxon>
        <taxon>Spermatophyta</taxon>
        <taxon>Magnoliopsida</taxon>
        <taxon>eudicotyledons</taxon>
        <taxon>Gunneridae</taxon>
        <taxon>Pentapetalae</taxon>
        <taxon>rosids</taxon>
        <taxon>malvids</taxon>
        <taxon>Brassicales</taxon>
        <taxon>Brassicaceae</taxon>
        <taxon>Brassiceae</taxon>
        <taxon>Brassica</taxon>
    </lineage>
</organism>
<dbReference type="Proteomes" id="UP000886595">
    <property type="component" value="Unassembled WGS sequence"/>
</dbReference>
<comment type="caution">
    <text evidence="2">The sequence shown here is derived from an EMBL/GenBank/DDBJ whole genome shotgun (WGS) entry which is preliminary data.</text>
</comment>
<evidence type="ECO:0000313" key="3">
    <source>
        <dbReference type="Proteomes" id="UP000886595"/>
    </source>
</evidence>
<reference evidence="2 3" key="1">
    <citation type="submission" date="2020-02" db="EMBL/GenBank/DDBJ databases">
        <authorList>
            <person name="Ma Q."/>
            <person name="Huang Y."/>
            <person name="Song X."/>
            <person name="Pei D."/>
        </authorList>
    </citation>
    <scope>NUCLEOTIDE SEQUENCE [LARGE SCALE GENOMIC DNA]</scope>
    <source>
        <strain evidence="2">Sxm20200214</strain>
        <tissue evidence="2">Leaf</tissue>
    </source>
</reference>
<dbReference type="AlphaFoldDB" id="A0A8X7NTL0"/>
<feature type="region of interest" description="Disordered" evidence="1">
    <location>
        <begin position="31"/>
        <end position="59"/>
    </location>
</feature>
<accession>A0A8X7NTL0</accession>
<evidence type="ECO:0000256" key="1">
    <source>
        <dbReference type="SAM" id="MobiDB-lite"/>
    </source>
</evidence>
<dbReference type="EMBL" id="JAAMPC010001635">
    <property type="protein sequence ID" value="KAG2238118.1"/>
    <property type="molecule type" value="Genomic_DNA"/>
</dbReference>
<gene>
    <name evidence="2" type="ORF">Bca52824_092638</name>
</gene>
<name>A0A8X7NTL0_BRACI</name>
<protein>
    <submittedName>
        <fullName evidence="2">Uncharacterized protein</fullName>
    </submittedName>
</protein>
<evidence type="ECO:0000313" key="2">
    <source>
        <dbReference type="EMBL" id="KAG2238118.1"/>
    </source>
</evidence>